<dbReference type="InterPro" id="IPR003593">
    <property type="entry name" value="AAA+_ATPase"/>
</dbReference>
<evidence type="ECO:0000256" key="4">
    <source>
        <dbReference type="SAM" id="MobiDB-lite"/>
    </source>
</evidence>
<dbReference type="InterPro" id="IPR017871">
    <property type="entry name" value="ABC_transporter-like_CS"/>
</dbReference>
<keyword evidence="1" id="KW-0813">Transport</keyword>
<keyword evidence="2" id="KW-0547">Nucleotide-binding</keyword>
<keyword evidence="6" id="KW-0449">Lipoprotein</keyword>
<dbReference type="PROSITE" id="PS50893">
    <property type="entry name" value="ABC_TRANSPORTER_2"/>
    <property type="match status" value="1"/>
</dbReference>
<sequence>MLIIEDLYKSYQGPSGDVPVLNGVSLQLGSGHSLALTGDSGSGKSTLLHLAAALDQADSGRIMVDGTSLEELDDTGRAALRRQQVSLVFQQFNLVPALTVGQNISLHARLAGRVDPVWIKALTERLGLAEFQERYPEQLSGGQQQRVAIARALAMQPKLLLADEPTGNLDEGSSASVMELMLDLVRETGAALLLVTHSQAIAELLDQQRHLSKGRLRGDRSCDGTLSDSNLREGKA</sequence>
<evidence type="ECO:0000313" key="6">
    <source>
        <dbReference type="EMBL" id="AUQ99054.1"/>
    </source>
</evidence>
<proteinExistence type="predicted"/>
<dbReference type="GO" id="GO:0005886">
    <property type="term" value="C:plasma membrane"/>
    <property type="evidence" value="ECO:0007669"/>
    <property type="project" value="TreeGrafter"/>
</dbReference>
<evidence type="ECO:0000256" key="1">
    <source>
        <dbReference type="ARBA" id="ARBA00022448"/>
    </source>
</evidence>
<name>A0A2I7K8W7_9RHOB</name>
<dbReference type="InterPro" id="IPR003439">
    <property type="entry name" value="ABC_transporter-like_ATP-bd"/>
</dbReference>
<dbReference type="PANTHER" id="PTHR24220:SF659">
    <property type="entry name" value="TRANSPORTER, PUTATIVE-RELATED"/>
    <property type="match status" value="1"/>
</dbReference>
<dbReference type="GO" id="GO:0022857">
    <property type="term" value="F:transmembrane transporter activity"/>
    <property type="evidence" value="ECO:0007669"/>
    <property type="project" value="TreeGrafter"/>
</dbReference>
<dbReference type="GO" id="GO:0016887">
    <property type="term" value="F:ATP hydrolysis activity"/>
    <property type="evidence" value="ECO:0007669"/>
    <property type="project" value="InterPro"/>
</dbReference>
<dbReference type="Pfam" id="PF00005">
    <property type="entry name" value="ABC_tran"/>
    <property type="match status" value="1"/>
</dbReference>
<protein>
    <submittedName>
        <fullName evidence="6">Putative lipoprotein-releasing system, ATP-binding protein</fullName>
    </submittedName>
</protein>
<feature type="domain" description="ABC transporter" evidence="5">
    <location>
        <begin position="2"/>
        <end position="236"/>
    </location>
</feature>
<dbReference type="SMART" id="SM00382">
    <property type="entry name" value="AAA"/>
    <property type="match status" value="1"/>
</dbReference>
<dbReference type="InterPro" id="IPR027417">
    <property type="entry name" value="P-loop_NTPase"/>
</dbReference>
<dbReference type="SUPFAM" id="SSF52540">
    <property type="entry name" value="P-loop containing nucleoside triphosphate hydrolases"/>
    <property type="match status" value="1"/>
</dbReference>
<dbReference type="PANTHER" id="PTHR24220">
    <property type="entry name" value="IMPORT ATP-BINDING PROTEIN"/>
    <property type="match status" value="1"/>
</dbReference>
<evidence type="ECO:0000256" key="3">
    <source>
        <dbReference type="ARBA" id="ARBA00022840"/>
    </source>
</evidence>
<evidence type="ECO:0000259" key="5">
    <source>
        <dbReference type="PROSITE" id="PS50893"/>
    </source>
</evidence>
<dbReference type="InterPro" id="IPR015854">
    <property type="entry name" value="ABC_transpr_LolD-like"/>
</dbReference>
<dbReference type="InterPro" id="IPR017911">
    <property type="entry name" value="MacB-like_ATP-bd"/>
</dbReference>
<accession>A0A2I7K8W7</accession>
<keyword evidence="3 6" id="KW-0067">ATP-binding</keyword>
<dbReference type="AlphaFoldDB" id="A0A2I7K8W7"/>
<evidence type="ECO:0000256" key="2">
    <source>
        <dbReference type="ARBA" id="ARBA00022741"/>
    </source>
</evidence>
<dbReference type="Gene3D" id="3.40.50.300">
    <property type="entry name" value="P-loop containing nucleotide triphosphate hydrolases"/>
    <property type="match status" value="1"/>
</dbReference>
<dbReference type="GO" id="GO:0005524">
    <property type="term" value="F:ATP binding"/>
    <property type="evidence" value="ECO:0007669"/>
    <property type="project" value="UniProtKB-KW"/>
</dbReference>
<dbReference type="PROSITE" id="PS00211">
    <property type="entry name" value="ABC_TRANSPORTER_1"/>
    <property type="match status" value="1"/>
</dbReference>
<dbReference type="EMBL" id="CP010725">
    <property type="protein sequence ID" value="AUQ99054.1"/>
    <property type="molecule type" value="Genomic_DNA"/>
</dbReference>
<feature type="region of interest" description="Disordered" evidence="4">
    <location>
        <begin position="215"/>
        <end position="236"/>
    </location>
</feature>
<organism evidence="6 7">
    <name type="scientific">Phaeobacter inhibens</name>
    <dbReference type="NCBI Taxonomy" id="221822"/>
    <lineage>
        <taxon>Bacteria</taxon>
        <taxon>Pseudomonadati</taxon>
        <taxon>Pseudomonadota</taxon>
        <taxon>Alphaproteobacteria</taxon>
        <taxon>Rhodobacterales</taxon>
        <taxon>Roseobacteraceae</taxon>
        <taxon>Phaeobacter</taxon>
    </lineage>
</organism>
<dbReference type="CDD" id="cd03255">
    <property type="entry name" value="ABC_MJ0796_LolCDE_FtsE"/>
    <property type="match status" value="1"/>
</dbReference>
<reference evidence="6 7" key="2">
    <citation type="journal article" date="2017" name="Genome Biol. Evol.">
        <title>Trajectories and Drivers of Genome Evolution in Surface-Associated Marine Phaeobacter.</title>
        <authorList>
            <person name="Freese H.M."/>
            <person name="Sikorski J."/>
            <person name="Bunk B."/>
            <person name="Scheuner C."/>
            <person name="Meier-Kolthoff J.P."/>
            <person name="Sproer C."/>
            <person name="Gram L."/>
            <person name="Overmann J."/>
        </authorList>
    </citation>
    <scope>NUCLEOTIDE SEQUENCE [LARGE SCALE GENOMIC DNA]</scope>
    <source>
        <strain evidence="6 7">P88</strain>
    </source>
</reference>
<dbReference type="Proteomes" id="UP000236447">
    <property type="component" value="Chromosome"/>
</dbReference>
<gene>
    <name evidence="6" type="ORF">PhaeoP88_01680</name>
</gene>
<reference evidence="6 7" key="1">
    <citation type="journal article" date="2017" name="Front. Microbiol.">
        <title>Phaeobacter piscinae sp. nov., a species of the Roseobacter group and potential aquaculture probiont.</title>
        <authorList>
            <person name="Sonnenschein E.C."/>
            <person name="Phippen C.B.W."/>
            <person name="Nielsen K.F."/>
            <person name="Mateiu R.V."/>
            <person name="Melchiorsen J."/>
            <person name="Gram L."/>
            <person name="Overmann J."/>
            <person name="Freese H.M."/>
        </authorList>
    </citation>
    <scope>NUCLEOTIDE SEQUENCE [LARGE SCALE GENOMIC DNA]</scope>
    <source>
        <strain evidence="6 7">P88</strain>
    </source>
</reference>
<dbReference type="RefSeq" id="WP_102883457.1">
    <property type="nucleotide sequence ID" value="NZ_CP010725.1"/>
</dbReference>
<evidence type="ECO:0000313" key="7">
    <source>
        <dbReference type="Proteomes" id="UP000236447"/>
    </source>
</evidence>